<dbReference type="InterPro" id="IPR038657">
    <property type="entry name" value="Ribosomal_bL19_sf"/>
</dbReference>
<keyword evidence="3" id="KW-0809">Transit peptide</keyword>
<dbReference type="Pfam" id="PF01245">
    <property type="entry name" value="Ribosomal_L19"/>
    <property type="match status" value="1"/>
</dbReference>
<comment type="caution">
    <text evidence="9">The sequence shown here is derived from an EMBL/GenBank/DDBJ whole genome shotgun (WGS) entry which is preliminary data.</text>
</comment>
<reference evidence="9 10" key="1">
    <citation type="journal article" date="2017" name="Curr. Biol.">
        <title>Genome architecture and evolution of a unichromosomal asexual nematode.</title>
        <authorList>
            <person name="Fradin H."/>
            <person name="Zegar C."/>
            <person name="Gutwein M."/>
            <person name="Lucas J."/>
            <person name="Kovtun M."/>
            <person name="Corcoran D."/>
            <person name="Baugh L.R."/>
            <person name="Kiontke K."/>
            <person name="Gunsalus K."/>
            <person name="Fitch D.H."/>
            <person name="Piano F."/>
        </authorList>
    </citation>
    <scope>NUCLEOTIDE SEQUENCE [LARGE SCALE GENOMIC DNA]</scope>
    <source>
        <strain evidence="9">PF1309</strain>
    </source>
</reference>
<keyword evidence="5" id="KW-0496">Mitochondrion</keyword>
<evidence type="ECO:0000256" key="1">
    <source>
        <dbReference type="ARBA" id="ARBA00004173"/>
    </source>
</evidence>
<evidence type="ECO:0000256" key="6">
    <source>
        <dbReference type="ARBA" id="ARBA00023274"/>
    </source>
</evidence>
<dbReference type="STRING" id="2018661.A0A2A2KFZ8"/>
<evidence type="ECO:0000313" key="10">
    <source>
        <dbReference type="Proteomes" id="UP000218231"/>
    </source>
</evidence>
<dbReference type="GO" id="GO:0006412">
    <property type="term" value="P:translation"/>
    <property type="evidence" value="ECO:0007669"/>
    <property type="project" value="InterPro"/>
</dbReference>
<gene>
    <name evidence="9" type="ORF">WR25_15280</name>
</gene>
<evidence type="ECO:0000256" key="7">
    <source>
        <dbReference type="ARBA" id="ARBA00035288"/>
    </source>
</evidence>
<dbReference type="GO" id="GO:0005762">
    <property type="term" value="C:mitochondrial large ribosomal subunit"/>
    <property type="evidence" value="ECO:0007669"/>
    <property type="project" value="TreeGrafter"/>
</dbReference>
<evidence type="ECO:0000256" key="3">
    <source>
        <dbReference type="ARBA" id="ARBA00022946"/>
    </source>
</evidence>
<dbReference type="EMBL" id="LIAE01008700">
    <property type="protein sequence ID" value="PAV72773.1"/>
    <property type="molecule type" value="Genomic_DNA"/>
</dbReference>
<proteinExistence type="inferred from homology"/>
<organism evidence="9 10">
    <name type="scientific">Diploscapter pachys</name>
    <dbReference type="NCBI Taxonomy" id="2018661"/>
    <lineage>
        <taxon>Eukaryota</taxon>
        <taxon>Metazoa</taxon>
        <taxon>Ecdysozoa</taxon>
        <taxon>Nematoda</taxon>
        <taxon>Chromadorea</taxon>
        <taxon>Rhabditida</taxon>
        <taxon>Rhabditina</taxon>
        <taxon>Rhabditomorpha</taxon>
        <taxon>Rhabditoidea</taxon>
        <taxon>Rhabditidae</taxon>
        <taxon>Diploscapter</taxon>
    </lineage>
</organism>
<comment type="subcellular location">
    <subcellularLocation>
        <location evidence="1">Mitochondrion</location>
    </subcellularLocation>
</comment>
<dbReference type="FunFam" id="2.30.30.790:FF:000002">
    <property type="entry name" value="39S ribosomal protein L19, mitochondrial"/>
    <property type="match status" value="1"/>
</dbReference>
<dbReference type="GO" id="GO:0003735">
    <property type="term" value="F:structural constituent of ribosome"/>
    <property type="evidence" value="ECO:0007669"/>
    <property type="project" value="InterPro"/>
</dbReference>
<sequence>MALNRVSSKWSAQGWLQLQRRATSNYQKKYIQGAKSDWNLEKKRELLKDHIPAFPKIYPDFLESVVWSRRDPDFDELEKHEMMERRMYLDVPEFYVGSIVAVTTSEPSLGSKDHRFVGICIRRMKHGMQHNFTLRNVIEGIGVEVMYDLYNPTIKKIETLKLEKRLDDELSYLIDALPEYSTFDFNMEPHSHPAGAPVPVNPLKVKMKPPPWSRRWDQLGPKGVEDVWTQQTAWFKKKFHKSWNTDFEKYDIIADYRIGSNLDYELQMEERMKRFEKERHEANLSKKRILKSVADAK</sequence>
<dbReference type="InterPro" id="IPR001857">
    <property type="entry name" value="Ribosomal_bL19"/>
</dbReference>
<evidence type="ECO:0000256" key="8">
    <source>
        <dbReference type="ARBA" id="ARBA00035359"/>
    </source>
</evidence>
<evidence type="ECO:0000256" key="4">
    <source>
        <dbReference type="ARBA" id="ARBA00022980"/>
    </source>
</evidence>
<accession>A0A2A2KFZ8</accession>
<dbReference type="Gene3D" id="2.30.30.790">
    <property type="match status" value="1"/>
</dbReference>
<keyword evidence="4" id="KW-0689">Ribosomal protein</keyword>
<comment type="similarity">
    <text evidence="2">Belongs to the bacterial ribosomal protein bL19 family.</text>
</comment>
<dbReference type="OrthoDB" id="432645at2759"/>
<dbReference type="AlphaFoldDB" id="A0A2A2KFZ8"/>
<evidence type="ECO:0000256" key="2">
    <source>
        <dbReference type="ARBA" id="ARBA00005781"/>
    </source>
</evidence>
<name>A0A2A2KFZ8_9BILA</name>
<dbReference type="Proteomes" id="UP000218231">
    <property type="component" value="Unassembled WGS sequence"/>
</dbReference>
<keyword evidence="6" id="KW-0687">Ribonucleoprotein</keyword>
<keyword evidence="10" id="KW-1185">Reference proteome</keyword>
<dbReference type="PANTHER" id="PTHR15680">
    <property type="entry name" value="RIBOSOMAL PROTEIN L19"/>
    <property type="match status" value="1"/>
</dbReference>
<dbReference type="PANTHER" id="PTHR15680:SF9">
    <property type="entry name" value="LARGE RIBOSOMAL SUBUNIT PROTEIN BL19M"/>
    <property type="match status" value="1"/>
</dbReference>
<dbReference type="InterPro" id="IPR008991">
    <property type="entry name" value="Translation_prot_SH3-like_sf"/>
</dbReference>
<dbReference type="SUPFAM" id="SSF50104">
    <property type="entry name" value="Translation proteins SH3-like domain"/>
    <property type="match status" value="1"/>
</dbReference>
<evidence type="ECO:0000256" key="5">
    <source>
        <dbReference type="ARBA" id="ARBA00023128"/>
    </source>
</evidence>
<protein>
    <recommendedName>
        <fullName evidence="7">Large ribosomal subunit protein bL19m</fullName>
    </recommendedName>
    <alternativeName>
        <fullName evidence="8">39S ribosomal protein L19, mitochondrial</fullName>
    </alternativeName>
</protein>
<evidence type="ECO:0000313" key="9">
    <source>
        <dbReference type="EMBL" id="PAV72773.1"/>
    </source>
</evidence>